<dbReference type="Proteomes" id="UP001196413">
    <property type="component" value="Unassembled WGS sequence"/>
</dbReference>
<protein>
    <submittedName>
        <fullName evidence="1">Uncharacterized protein</fullName>
    </submittedName>
</protein>
<gene>
    <name evidence="1" type="ORF">KIN20_033170</name>
</gene>
<dbReference type="EMBL" id="JAHQIW010006941">
    <property type="protein sequence ID" value="KAJ1371256.1"/>
    <property type="molecule type" value="Genomic_DNA"/>
</dbReference>
<name>A0AAD5WIK5_PARTN</name>
<evidence type="ECO:0000313" key="1">
    <source>
        <dbReference type="EMBL" id="KAJ1371256.1"/>
    </source>
</evidence>
<dbReference type="AlphaFoldDB" id="A0AAD5WIK5"/>
<organism evidence="1 2">
    <name type="scientific">Parelaphostrongylus tenuis</name>
    <name type="common">Meningeal worm</name>
    <dbReference type="NCBI Taxonomy" id="148309"/>
    <lineage>
        <taxon>Eukaryota</taxon>
        <taxon>Metazoa</taxon>
        <taxon>Ecdysozoa</taxon>
        <taxon>Nematoda</taxon>
        <taxon>Chromadorea</taxon>
        <taxon>Rhabditida</taxon>
        <taxon>Rhabditina</taxon>
        <taxon>Rhabditomorpha</taxon>
        <taxon>Strongyloidea</taxon>
        <taxon>Metastrongylidae</taxon>
        <taxon>Parelaphostrongylus</taxon>
    </lineage>
</organism>
<evidence type="ECO:0000313" key="2">
    <source>
        <dbReference type="Proteomes" id="UP001196413"/>
    </source>
</evidence>
<sequence>MTFASGLLTANGKINDLIDKSVNPCDNETWLNKVTRKDSDQMINLIVRKTTLYVYLERSMNMEEQHEEELDRRRIAPRSRSLRKFTDRMVDLKARAHLCDSKIPAELYAAKIWDDLQPCQEDGTPLIERSSGLPKLNRHSQRLAGLRSSDLQKLSILETQKYIHR</sequence>
<keyword evidence="2" id="KW-1185">Reference proteome</keyword>
<proteinExistence type="predicted"/>
<comment type="caution">
    <text evidence="1">The sequence shown here is derived from an EMBL/GenBank/DDBJ whole genome shotgun (WGS) entry which is preliminary data.</text>
</comment>
<accession>A0AAD5WIK5</accession>
<reference evidence="1" key="1">
    <citation type="submission" date="2021-06" db="EMBL/GenBank/DDBJ databases">
        <title>Parelaphostrongylus tenuis whole genome reference sequence.</title>
        <authorList>
            <person name="Garwood T.J."/>
            <person name="Larsen P.A."/>
            <person name="Fountain-Jones N.M."/>
            <person name="Garbe J.R."/>
            <person name="Macchietto M.G."/>
            <person name="Kania S.A."/>
            <person name="Gerhold R.W."/>
            <person name="Richards J.E."/>
            <person name="Wolf T.M."/>
        </authorList>
    </citation>
    <scope>NUCLEOTIDE SEQUENCE</scope>
    <source>
        <strain evidence="1">MNPRO001-30</strain>
        <tissue evidence="1">Meninges</tissue>
    </source>
</reference>